<gene>
    <name evidence="7" type="ORF">D2V17_01135</name>
</gene>
<dbReference type="GO" id="GO:0007165">
    <property type="term" value="P:signal transduction"/>
    <property type="evidence" value="ECO:0007669"/>
    <property type="project" value="TreeGrafter"/>
</dbReference>
<dbReference type="EMBL" id="QXFM01000007">
    <property type="protein sequence ID" value="RIV92743.1"/>
    <property type="molecule type" value="Genomic_DNA"/>
</dbReference>
<evidence type="ECO:0000256" key="3">
    <source>
        <dbReference type="ARBA" id="ARBA00022691"/>
    </source>
</evidence>
<evidence type="ECO:0000313" key="8">
    <source>
        <dbReference type="Proteomes" id="UP000265366"/>
    </source>
</evidence>
<dbReference type="OrthoDB" id="6169313at2"/>
<comment type="caution">
    <text evidence="7">The sequence shown here is derived from an EMBL/GenBank/DDBJ whole genome shotgun (WGS) entry which is preliminary data.</text>
</comment>
<evidence type="ECO:0000313" key="7">
    <source>
        <dbReference type="EMBL" id="RIV92743.1"/>
    </source>
</evidence>
<dbReference type="AlphaFoldDB" id="A0A3A1PII8"/>
<dbReference type="GO" id="GO:0061579">
    <property type="term" value="F:N-acyl homoserine lactone synthase activity"/>
    <property type="evidence" value="ECO:0007669"/>
    <property type="project" value="UniProtKB-UniRule"/>
</dbReference>
<dbReference type="PANTHER" id="PTHR39322:SF1">
    <property type="entry name" value="ISOVALERYL-HOMOSERINE LACTONE SYNTHASE"/>
    <property type="match status" value="1"/>
</dbReference>
<keyword evidence="1 5" id="KW-0673">Quorum sensing</keyword>
<dbReference type="Pfam" id="PF00765">
    <property type="entry name" value="Autoind_synth"/>
    <property type="match status" value="1"/>
</dbReference>
<evidence type="ECO:0000256" key="6">
    <source>
        <dbReference type="RuleBase" id="RU361135"/>
    </source>
</evidence>
<dbReference type="InterPro" id="IPR001690">
    <property type="entry name" value="Autoind_synthase"/>
</dbReference>
<protein>
    <recommendedName>
        <fullName evidence="6">Acyl-homoserine-lactone synthase</fullName>
        <ecNumber evidence="6">2.3.1.184</ecNumber>
    </recommendedName>
    <alternativeName>
        <fullName evidence="6">Autoinducer synthesis protein</fullName>
    </alternativeName>
</protein>
<evidence type="ECO:0000256" key="5">
    <source>
        <dbReference type="PROSITE-ProRule" id="PRU00533"/>
    </source>
</evidence>
<dbReference type="Proteomes" id="UP000265366">
    <property type="component" value="Unassembled WGS sequence"/>
</dbReference>
<dbReference type="Gene3D" id="3.40.630.30">
    <property type="match status" value="1"/>
</dbReference>
<dbReference type="EC" id="2.3.1.184" evidence="6"/>
<reference evidence="7 8" key="1">
    <citation type="submission" date="2018-08" db="EMBL/GenBank/DDBJ databases">
        <title>Erythrobacter zhengii sp.nov., a bacterium isolated from deep-sea sediment.</title>
        <authorList>
            <person name="Fang C."/>
            <person name="Wu Y.-H."/>
            <person name="Sun C."/>
            <person name="Wang H."/>
            <person name="Cheng H."/>
            <person name="Meng F.-X."/>
            <person name="Wang C.-S."/>
            <person name="Xu X.-W."/>
        </authorList>
    </citation>
    <scope>NUCLEOTIDE SEQUENCE [LARGE SCALE GENOMIC DNA]</scope>
    <source>
        <strain evidence="7 8">CCTCC AB 2015396</strain>
    </source>
</reference>
<dbReference type="SUPFAM" id="SSF55729">
    <property type="entry name" value="Acyl-CoA N-acyltransferases (Nat)"/>
    <property type="match status" value="1"/>
</dbReference>
<dbReference type="PANTHER" id="PTHR39322">
    <property type="entry name" value="ACYL-HOMOSERINE-LACTONE SYNTHASE"/>
    <property type="match status" value="1"/>
</dbReference>
<keyword evidence="8" id="KW-1185">Reference proteome</keyword>
<keyword evidence="4 5" id="KW-0071">Autoinducer synthesis</keyword>
<keyword evidence="2 6" id="KW-0808">Transferase</keyword>
<comment type="similarity">
    <text evidence="5 6">Belongs to the autoinducer synthase family.</text>
</comment>
<keyword evidence="3 6" id="KW-0949">S-adenosyl-L-methionine</keyword>
<dbReference type="RefSeq" id="WP_119591312.1">
    <property type="nucleotide sequence ID" value="NZ_QXFM01000007.1"/>
</dbReference>
<dbReference type="InterPro" id="IPR016181">
    <property type="entry name" value="Acyl_CoA_acyltransferase"/>
</dbReference>
<evidence type="ECO:0000256" key="4">
    <source>
        <dbReference type="ARBA" id="ARBA00022929"/>
    </source>
</evidence>
<name>A0A3A1PII8_9SPHN</name>
<accession>A0A3A1PII8</accession>
<dbReference type="PRINTS" id="PR01549">
    <property type="entry name" value="AUTOINDCRSYN"/>
</dbReference>
<proteinExistence type="inferred from homology"/>
<organism evidence="7 8">
    <name type="scientific">Aurantiacibacter xanthus</name>
    <dbReference type="NCBI Taxonomy" id="1784712"/>
    <lineage>
        <taxon>Bacteria</taxon>
        <taxon>Pseudomonadati</taxon>
        <taxon>Pseudomonadota</taxon>
        <taxon>Alphaproteobacteria</taxon>
        <taxon>Sphingomonadales</taxon>
        <taxon>Erythrobacteraceae</taxon>
        <taxon>Aurantiacibacter</taxon>
    </lineage>
</organism>
<sequence length="206" mass="22641">MYLTTLSGAEGVSDGLLATMFEARKRIFVDLLGWDVPVVAGRFEVDQFDDPHAVYLILSDESGQHLGSARLLETDRPHILDTLFPELCENAVPTGPTIREITRFSLDPRQNARQRRHVRDTLVFALADHALANGVEVYTGVAGISWLQQILAFGWQCEPLGLLRENGRTLLGALRIAITPETPTLLARAGLVCEPCVPSQPIRCAA</sequence>
<comment type="catalytic activity">
    <reaction evidence="6">
        <text>a fatty acyl-[ACP] + S-adenosyl-L-methionine = an N-acyl-L-homoserine lactone + S-methyl-5'-thioadenosine + holo-[ACP] + H(+)</text>
        <dbReference type="Rhea" id="RHEA:10096"/>
        <dbReference type="Rhea" id="RHEA-COMP:9685"/>
        <dbReference type="Rhea" id="RHEA-COMP:14125"/>
        <dbReference type="ChEBI" id="CHEBI:15378"/>
        <dbReference type="ChEBI" id="CHEBI:17509"/>
        <dbReference type="ChEBI" id="CHEBI:55474"/>
        <dbReference type="ChEBI" id="CHEBI:59789"/>
        <dbReference type="ChEBI" id="CHEBI:64479"/>
        <dbReference type="ChEBI" id="CHEBI:138651"/>
        <dbReference type="EC" id="2.3.1.184"/>
    </reaction>
</comment>
<dbReference type="GO" id="GO:0009372">
    <property type="term" value="P:quorum sensing"/>
    <property type="evidence" value="ECO:0007669"/>
    <property type="project" value="UniProtKB-UniRule"/>
</dbReference>
<evidence type="ECO:0000256" key="1">
    <source>
        <dbReference type="ARBA" id="ARBA00022654"/>
    </source>
</evidence>
<dbReference type="PROSITE" id="PS51187">
    <property type="entry name" value="AUTOINDUCER_SYNTH_2"/>
    <property type="match status" value="1"/>
</dbReference>
<evidence type="ECO:0000256" key="2">
    <source>
        <dbReference type="ARBA" id="ARBA00022679"/>
    </source>
</evidence>